<reference evidence="2" key="1">
    <citation type="submission" date="2019-06" db="EMBL/GenBank/DDBJ databases">
        <title>Alistipes onderdonkii subsp. vulgaris subsp. nov., Alistipes dispar sp. nov. and Alistipes communis sp. nov., isolated from human faeces, and creation of Alistipes onderdonkii subsp. onderdonkii subsp. nov.</title>
        <authorList>
            <person name="Sakamoto M."/>
            <person name="Ikeyama N."/>
            <person name="Ogata Y."/>
            <person name="Suda W."/>
            <person name="Iino T."/>
            <person name="Hattori M."/>
            <person name="Ohkuma M."/>
        </authorList>
    </citation>
    <scope>NUCLEOTIDE SEQUENCE [LARGE SCALE GENOMIC DNA]</scope>
    <source>
        <strain evidence="2">5CBH24</strain>
    </source>
</reference>
<dbReference type="PANTHER" id="PTHR42828">
    <property type="entry name" value="DHBP SYNTHASE RIBB-LIKE ALPHA/BETA DOMAIN-CONTAINING PROTEIN"/>
    <property type="match status" value="1"/>
</dbReference>
<dbReference type="SUPFAM" id="SSF55821">
    <property type="entry name" value="YrdC/RibB"/>
    <property type="match status" value="1"/>
</dbReference>
<sequence>MILRIYPQNPAEREIRRVVEALERDGVVVYPTDSVYAYGCSLRSARGLERLRQLSGKQTGELSIICDGISRAAEYCRVDNAAFKILKRNLPGAITFLLDASSRMPDKALQRRKTIGVRIPDNAIPRAIVEQLGCPLITASLKSDDDAEYMTDPELIHERYGREVALVVDGGYGSIVPTTVVDLTQEEPEIVRQGAAELN</sequence>
<organism evidence="1 2">
    <name type="scientific">Alistipes communis</name>
    <dbReference type="NCBI Taxonomy" id="2585118"/>
    <lineage>
        <taxon>Bacteria</taxon>
        <taxon>Pseudomonadati</taxon>
        <taxon>Bacteroidota</taxon>
        <taxon>Bacteroidia</taxon>
        <taxon>Bacteroidales</taxon>
        <taxon>Rikenellaceae</taxon>
        <taxon>Alistipes</taxon>
    </lineage>
</organism>
<dbReference type="KEGG" id="acou:A5CBH24_20690"/>
<evidence type="ECO:0000313" key="1">
    <source>
        <dbReference type="EMBL" id="BBL04756.1"/>
    </source>
</evidence>
<dbReference type="PANTHER" id="PTHR42828:SF3">
    <property type="entry name" value="THREONYLCARBAMOYL-AMP SYNTHASE"/>
    <property type="match status" value="1"/>
</dbReference>
<keyword evidence="2" id="KW-1185">Reference proteome</keyword>
<dbReference type="GeneID" id="78342787"/>
<evidence type="ECO:0000313" key="2">
    <source>
        <dbReference type="Proteomes" id="UP000318946"/>
    </source>
</evidence>
<dbReference type="InterPro" id="IPR006070">
    <property type="entry name" value="Sua5-like_dom"/>
</dbReference>
<accession>A0A4Y1WWW4</accession>
<dbReference type="InterPro" id="IPR052532">
    <property type="entry name" value="SUA5_domain"/>
</dbReference>
<dbReference type="AlphaFoldDB" id="A0A4Y1WWW4"/>
<dbReference type="PROSITE" id="PS51163">
    <property type="entry name" value="YRDC"/>
    <property type="match status" value="1"/>
</dbReference>
<proteinExistence type="predicted"/>
<gene>
    <name evidence="1" type="ORF">A5CBH24_20690</name>
</gene>
<dbReference type="EMBL" id="AP019735">
    <property type="protein sequence ID" value="BBL04756.1"/>
    <property type="molecule type" value="Genomic_DNA"/>
</dbReference>
<dbReference type="NCBIfam" id="TIGR00057">
    <property type="entry name" value="L-threonylcarbamoyladenylate synthase"/>
    <property type="match status" value="1"/>
</dbReference>
<dbReference type="Proteomes" id="UP000318946">
    <property type="component" value="Chromosome"/>
</dbReference>
<dbReference type="GO" id="GO:0003725">
    <property type="term" value="F:double-stranded RNA binding"/>
    <property type="evidence" value="ECO:0007669"/>
    <property type="project" value="InterPro"/>
</dbReference>
<dbReference type="OrthoDB" id="9814580at2"/>
<dbReference type="Gene3D" id="3.90.870.10">
    <property type="entry name" value="DHBP synthase"/>
    <property type="match status" value="1"/>
</dbReference>
<dbReference type="Pfam" id="PF01300">
    <property type="entry name" value="Sua5_yciO_yrdC"/>
    <property type="match status" value="1"/>
</dbReference>
<name>A0A4Y1WWW4_9BACT</name>
<dbReference type="RefSeq" id="WP_019129837.1">
    <property type="nucleotide sequence ID" value="NZ_AP019735.1"/>
</dbReference>
<dbReference type="InterPro" id="IPR017945">
    <property type="entry name" value="DHBP_synth_RibB-like_a/b_dom"/>
</dbReference>
<protein>
    <submittedName>
        <fullName evidence="1">Threonylcarbamoyl-AMP synthase</fullName>
    </submittedName>
</protein>